<evidence type="ECO:0000313" key="2">
    <source>
        <dbReference type="Proteomes" id="UP001177003"/>
    </source>
</evidence>
<gene>
    <name evidence="1" type="ORF">LSALG_LOCUS28678</name>
</gene>
<accession>A0AA36EB56</accession>
<dbReference type="Proteomes" id="UP001177003">
    <property type="component" value="Chromosome 6"/>
</dbReference>
<dbReference type="EMBL" id="OX465082">
    <property type="protein sequence ID" value="CAI9289438.1"/>
    <property type="molecule type" value="Genomic_DNA"/>
</dbReference>
<proteinExistence type="predicted"/>
<evidence type="ECO:0000313" key="1">
    <source>
        <dbReference type="EMBL" id="CAI9289438.1"/>
    </source>
</evidence>
<protein>
    <submittedName>
        <fullName evidence="1">Uncharacterized protein</fullName>
    </submittedName>
</protein>
<organism evidence="1 2">
    <name type="scientific">Lactuca saligna</name>
    <name type="common">Willowleaf lettuce</name>
    <dbReference type="NCBI Taxonomy" id="75948"/>
    <lineage>
        <taxon>Eukaryota</taxon>
        <taxon>Viridiplantae</taxon>
        <taxon>Streptophyta</taxon>
        <taxon>Embryophyta</taxon>
        <taxon>Tracheophyta</taxon>
        <taxon>Spermatophyta</taxon>
        <taxon>Magnoliopsida</taxon>
        <taxon>eudicotyledons</taxon>
        <taxon>Gunneridae</taxon>
        <taxon>Pentapetalae</taxon>
        <taxon>asterids</taxon>
        <taxon>campanulids</taxon>
        <taxon>Asterales</taxon>
        <taxon>Asteraceae</taxon>
        <taxon>Cichorioideae</taxon>
        <taxon>Cichorieae</taxon>
        <taxon>Lactucinae</taxon>
        <taxon>Lactuca</taxon>
    </lineage>
</organism>
<sequence length="161" mass="18052">MAGSSEHISFVDQSASLIILSVKHGQNVIIDLDSSRYDKVLIPIIECLKVASYKTSITKSHFSRLLGFSSSEALVDPKSVSHTTVIEKFYQMGYTGSDSVSKLFYTIFMVGFMEYILTMESLCGFNLSKAQCPPLATQRYCVLGFGQLWSNMHLAISRFHW</sequence>
<keyword evidence="2" id="KW-1185">Reference proteome</keyword>
<reference evidence="1" key="1">
    <citation type="submission" date="2023-04" db="EMBL/GenBank/DDBJ databases">
        <authorList>
            <person name="Vijverberg K."/>
            <person name="Xiong W."/>
            <person name="Schranz E."/>
        </authorList>
    </citation>
    <scope>NUCLEOTIDE SEQUENCE</scope>
</reference>
<name>A0AA36EB56_LACSI</name>
<dbReference type="AlphaFoldDB" id="A0AA36EB56"/>